<proteinExistence type="predicted"/>
<dbReference type="PATRIC" id="fig|1454001.3.peg.2456"/>
<evidence type="ECO:0000313" key="2">
    <source>
        <dbReference type="Proteomes" id="UP000020218"/>
    </source>
</evidence>
<keyword evidence="2" id="KW-1185">Reference proteome</keyword>
<dbReference type="EMBL" id="JFAX01000013">
    <property type="protein sequence ID" value="EXI66827.1"/>
    <property type="molecule type" value="Genomic_DNA"/>
</dbReference>
<evidence type="ECO:0000313" key="1">
    <source>
        <dbReference type="EMBL" id="EXI66827.1"/>
    </source>
</evidence>
<accession>A0A011NQB8</accession>
<sequence>MPQPGDCVLLREGGDGWLLRAPTYWLRGTIAALVPQRRRAELCPQIGKPLAAYTRADHARMAAATPCVLTAAAVGEVDVLRVQVRVDSWETPWSHQHRPAGWLFRGQFLDQTLHEGMVIDMDASWLEPCEAGS</sequence>
<dbReference type="AlphaFoldDB" id="A0A011NQB8"/>
<reference evidence="1" key="1">
    <citation type="submission" date="2014-02" db="EMBL/GenBank/DDBJ databases">
        <title>Expanding our view of genomic diversity in Candidatus Accumulibacter clades.</title>
        <authorList>
            <person name="Skennerton C.T."/>
            <person name="Barr J.J."/>
            <person name="Slater F.R."/>
            <person name="Bond P.L."/>
            <person name="Tyson G.W."/>
        </authorList>
    </citation>
    <scope>NUCLEOTIDE SEQUENCE [LARGE SCALE GENOMIC DNA]</scope>
</reference>
<gene>
    <name evidence="1" type="ORF">AW08_02414</name>
</gene>
<dbReference type="Proteomes" id="UP000020218">
    <property type="component" value="Unassembled WGS sequence"/>
</dbReference>
<organism evidence="1 2">
    <name type="scientific">Candidatus Accumulibacter adjunctus</name>
    <dbReference type="NCBI Taxonomy" id="1454001"/>
    <lineage>
        <taxon>Bacteria</taxon>
        <taxon>Pseudomonadati</taxon>
        <taxon>Pseudomonadota</taxon>
        <taxon>Betaproteobacteria</taxon>
        <taxon>Candidatus Accumulibacter</taxon>
    </lineage>
</organism>
<protein>
    <submittedName>
        <fullName evidence="1">Uncharacterized protein</fullName>
    </submittedName>
</protein>
<dbReference type="STRING" id="1454001.AW08_02414"/>
<name>A0A011NQB8_9PROT</name>
<comment type="caution">
    <text evidence="1">The sequence shown here is derived from an EMBL/GenBank/DDBJ whole genome shotgun (WGS) entry which is preliminary data.</text>
</comment>